<reference evidence="2 3" key="1">
    <citation type="journal article" date="2017" name="Curr. Biol.">
        <title>The Evolution of Venom by Co-option of Single-Copy Genes.</title>
        <authorList>
            <person name="Martinson E.O."/>
            <person name="Mrinalini"/>
            <person name="Kelkar Y.D."/>
            <person name="Chang C.H."/>
            <person name="Werren J.H."/>
        </authorList>
    </citation>
    <scope>NUCLEOTIDE SEQUENCE [LARGE SCALE GENOMIC DNA]</scope>
    <source>
        <strain evidence="2 3">Alberta</strain>
        <tissue evidence="2">Whole body</tissue>
    </source>
</reference>
<organism evidence="2 3">
    <name type="scientific">Trichomalopsis sarcophagae</name>
    <dbReference type="NCBI Taxonomy" id="543379"/>
    <lineage>
        <taxon>Eukaryota</taxon>
        <taxon>Metazoa</taxon>
        <taxon>Ecdysozoa</taxon>
        <taxon>Arthropoda</taxon>
        <taxon>Hexapoda</taxon>
        <taxon>Insecta</taxon>
        <taxon>Pterygota</taxon>
        <taxon>Neoptera</taxon>
        <taxon>Endopterygota</taxon>
        <taxon>Hymenoptera</taxon>
        <taxon>Apocrita</taxon>
        <taxon>Proctotrupomorpha</taxon>
        <taxon>Chalcidoidea</taxon>
        <taxon>Pteromalidae</taxon>
        <taxon>Pteromalinae</taxon>
        <taxon>Trichomalopsis</taxon>
    </lineage>
</organism>
<gene>
    <name evidence="2" type="ORF">TSAR_016725</name>
</gene>
<dbReference type="EMBL" id="NNAY01004906">
    <property type="protein sequence ID" value="OXU17264.1"/>
    <property type="molecule type" value="Genomic_DNA"/>
</dbReference>
<evidence type="ECO:0000313" key="3">
    <source>
        <dbReference type="Proteomes" id="UP000215335"/>
    </source>
</evidence>
<protein>
    <submittedName>
        <fullName evidence="2">Uncharacterized protein</fullName>
    </submittedName>
</protein>
<evidence type="ECO:0000256" key="1">
    <source>
        <dbReference type="SAM" id="Phobius"/>
    </source>
</evidence>
<comment type="caution">
    <text evidence="2">The sequence shown here is derived from an EMBL/GenBank/DDBJ whole genome shotgun (WGS) entry which is preliminary data.</text>
</comment>
<name>A0A232EG00_9HYME</name>
<dbReference type="AlphaFoldDB" id="A0A232EG00"/>
<proteinExistence type="predicted"/>
<evidence type="ECO:0000313" key="2">
    <source>
        <dbReference type="EMBL" id="OXU17264.1"/>
    </source>
</evidence>
<accession>A0A232EG00</accession>
<sequence>MQERDLEAGIQRLEQAPATATADPNRAMASCLGAVFGLIVVLVLIIVKSQEESEKMREEALHRTEQKVMKRSFYDHQSWISKSSYIIKETATTTEKQLEFQALILPGRIFCTFNMNVE</sequence>
<keyword evidence="3" id="KW-1185">Reference proteome</keyword>
<keyword evidence="1" id="KW-0472">Membrane</keyword>
<dbReference type="Proteomes" id="UP000215335">
    <property type="component" value="Unassembled WGS sequence"/>
</dbReference>
<feature type="transmembrane region" description="Helical" evidence="1">
    <location>
        <begin position="27"/>
        <end position="47"/>
    </location>
</feature>
<keyword evidence="1" id="KW-1133">Transmembrane helix</keyword>
<keyword evidence="1" id="KW-0812">Transmembrane</keyword>